<dbReference type="PANTHER" id="PTHR11630">
    <property type="entry name" value="DNA REPLICATION LICENSING FACTOR MCM FAMILY MEMBER"/>
    <property type="match status" value="1"/>
</dbReference>
<sequence>MVVYSHFPECVIVVAASIVSSKQKWKEFFTRYYKPAIQQLAVSDARTKSLTVEFQDIVKFDVRLSEELLSNPGKVLKDAEDALPLVDLPVKRKVSAFVRIVKIPRKMQVRDLRSDHINTFVSIEGTVRKITDVRPRIINAAFECARCGNILYLPQEGTGKFLEPSYCPCNEEKKGVFRLLFKESTFEDYQRIKIQESPEDLKGGEQPQTLDINVSNDLAGIATPGERIVVNGILRSIQKINRDGKTVYFDIYMDCNSIEFEEQEFDELEITPEDEEAILKLSRDPNIFKKITNSIAPSIYGYDEVKEAIALQLFSGIVKNLPDGTRIRGDIHVLLVGDPGIAKSQILRYVVNLAPRGVYASGKSASSAGLTAAAVKDDFDGSWTLEAGALVLADKGIAAIDEIDKMKPEDRSALHEAMEQQSISVAKAGILATLKCRCALLGAANPKLGRFDPFDNIADQINMPPSLMSRFDLIFILQDKPDEKRDASIAGHILKSHYAGELNAHKLVDNSSITDEALAEAMKPIKPDIDSNLLRKYIAYAKRKIFPIMTDEARERITKFYLELRKPGEAENSPIAVTARQLEGLVRLSEASARMRLSDRVTPEDVERTINIIMTSLKQVGMDRETGKLDIDILTVGVGKSQRERIKDLKNIIVDLAHEYGTGGVPLDKIIEKAGEHGMAKDKVEKEIKKLKEIGEIFEPRVGYYSHT</sequence>
<keyword evidence="9" id="KW-1185">Reference proteome</keyword>
<dbReference type="CDD" id="cd17761">
    <property type="entry name" value="MCM_arch"/>
    <property type="match status" value="1"/>
</dbReference>
<dbReference type="Pfam" id="PF17855">
    <property type="entry name" value="MCM_lid"/>
    <property type="match status" value="1"/>
</dbReference>
<dbReference type="Gene3D" id="1.10.10.10">
    <property type="entry name" value="Winged helix-like DNA-binding domain superfamily/Winged helix DNA-binding domain"/>
    <property type="match status" value="1"/>
</dbReference>
<dbReference type="eggNOG" id="arCOG00439">
    <property type="taxonomic scope" value="Archaea"/>
</dbReference>
<dbReference type="GO" id="GO:0006270">
    <property type="term" value="P:DNA replication initiation"/>
    <property type="evidence" value="ECO:0007669"/>
    <property type="project" value="InterPro"/>
</dbReference>
<dbReference type="Pfam" id="PF17207">
    <property type="entry name" value="MCM_OB"/>
    <property type="match status" value="1"/>
</dbReference>
<dbReference type="STRING" id="1041930.Mtc_1756"/>
<evidence type="ECO:0000256" key="1">
    <source>
        <dbReference type="ARBA" id="ARBA00008010"/>
    </source>
</evidence>
<dbReference type="InterPro" id="IPR001208">
    <property type="entry name" value="MCM_dom"/>
</dbReference>
<keyword evidence="5 6" id="KW-0238">DNA-binding</keyword>
<dbReference type="SUPFAM" id="SSF52540">
    <property type="entry name" value="P-loop containing nucleoside triphosphate hydrolases"/>
    <property type="match status" value="1"/>
</dbReference>
<evidence type="ECO:0000256" key="2">
    <source>
        <dbReference type="ARBA" id="ARBA00022705"/>
    </source>
</evidence>
<protein>
    <submittedName>
        <fullName evidence="8">Replicative DNA helicase Mcm</fullName>
        <ecNumber evidence="8">3.6.1.-</ecNumber>
    </submittedName>
</protein>
<evidence type="ECO:0000313" key="8">
    <source>
        <dbReference type="EMBL" id="AFD00500.1"/>
    </source>
</evidence>
<keyword evidence="8" id="KW-0347">Helicase</keyword>
<dbReference type="GO" id="GO:0017116">
    <property type="term" value="F:single-stranded DNA helicase activity"/>
    <property type="evidence" value="ECO:0007669"/>
    <property type="project" value="TreeGrafter"/>
</dbReference>
<dbReference type="PRINTS" id="PR01657">
    <property type="entry name" value="MCMFAMILY"/>
</dbReference>
<dbReference type="Pfam" id="PF21120">
    <property type="entry name" value="WHD_MCM_arc"/>
    <property type="match status" value="1"/>
</dbReference>
<dbReference type="Gene3D" id="3.30.1640.10">
    <property type="entry name" value="mini-chromosome maintenance (MCM) complex, chain A, domain 1"/>
    <property type="match status" value="1"/>
</dbReference>
<dbReference type="InterPro" id="IPR036388">
    <property type="entry name" value="WH-like_DNA-bd_sf"/>
</dbReference>
<dbReference type="InterPro" id="IPR008047">
    <property type="entry name" value="MCM_4"/>
</dbReference>
<dbReference type="FunFam" id="3.40.50.300:FF:000826">
    <property type="entry name" value="Replicative DNA helicase Mcm"/>
    <property type="match status" value="1"/>
</dbReference>
<dbReference type="AlphaFoldDB" id="H8I9P9"/>
<dbReference type="GeneID" id="11971902"/>
<evidence type="ECO:0000256" key="3">
    <source>
        <dbReference type="ARBA" id="ARBA00022741"/>
    </source>
</evidence>
<evidence type="ECO:0000256" key="4">
    <source>
        <dbReference type="ARBA" id="ARBA00022840"/>
    </source>
</evidence>
<dbReference type="GO" id="GO:0005524">
    <property type="term" value="F:ATP binding"/>
    <property type="evidence" value="ECO:0007669"/>
    <property type="project" value="UniProtKB-KW"/>
</dbReference>
<dbReference type="HOGENOM" id="CLU_000995_6_0_2"/>
<dbReference type="EMBL" id="CP003243">
    <property type="protein sequence ID" value="AFD00500.1"/>
    <property type="molecule type" value="Genomic_DNA"/>
</dbReference>
<dbReference type="SMART" id="SM00350">
    <property type="entry name" value="MCM"/>
    <property type="match status" value="1"/>
</dbReference>
<dbReference type="Gene3D" id="2.20.28.10">
    <property type="match status" value="1"/>
</dbReference>
<dbReference type="RefSeq" id="WP_014406331.1">
    <property type="nucleotide sequence ID" value="NC_017034.1"/>
</dbReference>
<comment type="similarity">
    <text evidence="1 6">Belongs to the MCM family.</text>
</comment>
<evidence type="ECO:0000259" key="7">
    <source>
        <dbReference type="PROSITE" id="PS50051"/>
    </source>
</evidence>
<keyword evidence="2" id="KW-0235">DNA replication</keyword>
<dbReference type="PROSITE" id="PS50051">
    <property type="entry name" value="MCM_2"/>
    <property type="match status" value="1"/>
</dbReference>
<dbReference type="Proteomes" id="UP000005233">
    <property type="component" value="Chromosome"/>
</dbReference>
<proteinExistence type="inferred from homology"/>
<keyword evidence="8" id="KW-0378">Hydrolase</keyword>
<dbReference type="InterPro" id="IPR048907">
    <property type="entry name" value="WHD_MCM_arc"/>
</dbReference>
<dbReference type="InterPro" id="IPR012340">
    <property type="entry name" value="NA-bd_OB-fold"/>
</dbReference>
<dbReference type="Gene3D" id="2.40.50.140">
    <property type="entry name" value="Nucleic acid-binding proteins"/>
    <property type="match status" value="1"/>
</dbReference>
<dbReference type="Pfam" id="PF00493">
    <property type="entry name" value="MCM"/>
    <property type="match status" value="1"/>
</dbReference>
<dbReference type="InterPro" id="IPR041562">
    <property type="entry name" value="MCM_lid"/>
</dbReference>
<evidence type="ECO:0000256" key="5">
    <source>
        <dbReference type="ARBA" id="ARBA00023125"/>
    </source>
</evidence>
<organism evidence="8 9">
    <name type="scientific">Methanocella conradii (strain DSM 24694 / JCM 17849 / CGMCC 1.5162 / HZ254)</name>
    <dbReference type="NCBI Taxonomy" id="1041930"/>
    <lineage>
        <taxon>Archaea</taxon>
        <taxon>Methanobacteriati</taxon>
        <taxon>Methanobacteriota</taxon>
        <taxon>Stenosarchaea group</taxon>
        <taxon>Methanomicrobia</taxon>
        <taxon>Methanocellales</taxon>
        <taxon>Methanocellaceae</taxon>
        <taxon>Methanocella</taxon>
    </lineage>
</organism>
<keyword evidence="4 6" id="KW-0067">ATP-binding</keyword>
<dbReference type="PRINTS" id="PR01660">
    <property type="entry name" value="MCMPROTEIN4"/>
</dbReference>
<dbReference type="KEGG" id="mez:Mtc_1756"/>
<dbReference type="GO" id="GO:0003697">
    <property type="term" value="F:single-stranded DNA binding"/>
    <property type="evidence" value="ECO:0007669"/>
    <property type="project" value="TreeGrafter"/>
</dbReference>
<dbReference type="Gene3D" id="3.40.50.300">
    <property type="entry name" value="P-loop containing nucleotide triphosphate hydrolases"/>
    <property type="match status" value="1"/>
</dbReference>
<keyword evidence="3 6" id="KW-0547">Nucleotide-binding</keyword>
<dbReference type="InterPro" id="IPR033762">
    <property type="entry name" value="MCM_OB"/>
</dbReference>
<evidence type="ECO:0000313" key="9">
    <source>
        <dbReference type="Proteomes" id="UP000005233"/>
    </source>
</evidence>
<accession>H8I9P9</accession>
<dbReference type="EC" id="3.6.1.-" evidence="8"/>
<dbReference type="GO" id="GO:0016787">
    <property type="term" value="F:hydrolase activity"/>
    <property type="evidence" value="ECO:0007669"/>
    <property type="project" value="UniProtKB-KW"/>
</dbReference>
<name>H8I9P9_METCZ</name>
<dbReference type="GO" id="GO:0042555">
    <property type="term" value="C:MCM complex"/>
    <property type="evidence" value="ECO:0007669"/>
    <property type="project" value="InterPro"/>
</dbReference>
<dbReference type="SUPFAM" id="SSF50249">
    <property type="entry name" value="Nucleic acid-binding proteins"/>
    <property type="match status" value="1"/>
</dbReference>
<dbReference type="PANTHER" id="PTHR11630:SF66">
    <property type="entry name" value="DNA REPLICATION LICENSING FACTOR MCM4"/>
    <property type="match status" value="1"/>
</dbReference>
<dbReference type="InterPro" id="IPR031327">
    <property type="entry name" value="MCM"/>
</dbReference>
<evidence type="ECO:0000256" key="6">
    <source>
        <dbReference type="RuleBase" id="RU004070"/>
    </source>
</evidence>
<dbReference type="InterPro" id="IPR027417">
    <property type="entry name" value="P-loop_NTPase"/>
</dbReference>
<reference evidence="8 9" key="1">
    <citation type="journal article" date="2012" name="J. Bacteriol.">
        <title>Complete genome sequence of a thermophilic methanogen, Methanocella conradii HZ254, isolated from Chinese rice field soil.</title>
        <authorList>
            <person name="Lu Z."/>
            <person name="Lu Y."/>
        </authorList>
    </citation>
    <scope>NUCLEOTIDE SEQUENCE [LARGE SCALE GENOMIC DNA]</scope>
    <source>
        <strain evidence="9">DSM 24694 / JCM 17849 / CGMCC 1.5162 / HZ254</strain>
    </source>
</reference>
<gene>
    <name evidence="8" type="primary">mcm</name>
    <name evidence="8" type="ordered locus">Mtc_1756</name>
</gene>
<feature type="domain" description="MCM C-terminal AAA(+) ATPase" evidence="7">
    <location>
        <begin position="287"/>
        <end position="493"/>
    </location>
</feature>